<accession>A0ABW7CEZ3</accession>
<dbReference type="InterPro" id="IPR029044">
    <property type="entry name" value="Nucleotide-diphossugar_trans"/>
</dbReference>
<dbReference type="InterPro" id="IPR001173">
    <property type="entry name" value="Glyco_trans_2-like"/>
</dbReference>
<dbReference type="Pfam" id="PF00535">
    <property type="entry name" value="Glycos_transf_2"/>
    <property type="match status" value="1"/>
</dbReference>
<feature type="transmembrane region" description="Helical" evidence="2">
    <location>
        <begin position="236"/>
        <end position="259"/>
    </location>
</feature>
<comment type="caution">
    <text evidence="4">The sequence shown here is derived from an EMBL/GenBank/DDBJ whole genome shotgun (WGS) entry which is preliminary data.</text>
</comment>
<evidence type="ECO:0000256" key="1">
    <source>
        <dbReference type="SAM" id="MobiDB-lite"/>
    </source>
</evidence>
<dbReference type="PANTHER" id="PTHR48090:SF6">
    <property type="entry name" value="SLR5056 PROTEIN"/>
    <property type="match status" value="1"/>
</dbReference>
<evidence type="ECO:0000259" key="3">
    <source>
        <dbReference type="Pfam" id="PF00535"/>
    </source>
</evidence>
<dbReference type="SUPFAM" id="SSF53448">
    <property type="entry name" value="Nucleotide-diphospho-sugar transferases"/>
    <property type="match status" value="1"/>
</dbReference>
<dbReference type="PANTHER" id="PTHR48090">
    <property type="entry name" value="UNDECAPRENYL-PHOSPHATE 4-DEOXY-4-FORMAMIDO-L-ARABINOSE TRANSFERASE-RELATED"/>
    <property type="match status" value="1"/>
</dbReference>
<feature type="domain" description="Glycosyltransferase 2-like" evidence="3">
    <location>
        <begin position="8"/>
        <end position="166"/>
    </location>
</feature>
<protein>
    <submittedName>
        <fullName evidence="4">Glycosyltransferase family 2 protein</fullName>
    </submittedName>
</protein>
<dbReference type="EMBL" id="JAZAQF010000078">
    <property type="protein sequence ID" value="MFG3818675.1"/>
    <property type="molecule type" value="Genomic_DNA"/>
</dbReference>
<evidence type="ECO:0000256" key="2">
    <source>
        <dbReference type="SAM" id="Phobius"/>
    </source>
</evidence>
<feature type="transmembrane region" description="Helical" evidence="2">
    <location>
        <begin position="271"/>
        <end position="295"/>
    </location>
</feature>
<name>A0ABW7CEZ3_9CYAN</name>
<evidence type="ECO:0000313" key="4">
    <source>
        <dbReference type="EMBL" id="MFG3818675.1"/>
    </source>
</evidence>
<organism evidence="4 5">
    <name type="scientific">Limnothrix redekei LRLZ20PSL1</name>
    <dbReference type="NCBI Taxonomy" id="3112953"/>
    <lineage>
        <taxon>Bacteria</taxon>
        <taxon>Bacillati</taxon>
        <taxon>Cyanobacteriota</taxon>
        <taxon>Cyanophyceae</taxon>
        <taxon>Pseudanabaenales</taxon>
        <taxon>Pseudanabaenaceae</taxon>
        <taxon>Limnothrix</taxon>
    </lineage>
</organism>
<gene>
    <name evidence="4" type="ORF">VPK24_13580</name>
</gene>
<evidence type="ECO:0000313" key="5">
    <source>
        <dbReference type="Proteomes" id="UP001604335"/>
    </source>
</evidence>
<dbReference type="RefSeq" id="WP_393014151.1">
    <property type="nucleotide sequence ID" value="NZ_JAZAQF010000078.1"/>
</dbReference>
<dbReference type="CDD" id="cd04179">
    <property type="entry name" value="DPM_DPG-synthase_like"/>
    <property type="match status" value="1"/>
</dbReference>
<keyword evidence="5" id="KW-1185">Reference proteome</keyword>
<dbReference type="Gene3D" id="3.90.550.10">
    <property type="entry name" value="Spore Coat Polysaccharide Biosynthesis Protein SpsA, Chain A"/>
    <property type="match status" value="1"/>
</dbReference>
<keyword evidence="2" id="KW-0472">Membrane</keyword>
<keyword evidence="2" id="KW-0812">Transmembrane</keyword>
<proteinExistence type="predicted"/>
<dbReference type="InterPro" id="IPR050256">
    <property type="entry name" value="Glycosyltransferase_2"/>
</dbReference>
<feature type="region of interest" description="Disordered" evidence="1">
    <location>
        <begin position="316"/>
        <end position="340"/>
    </location>
</feature>
<keyword evidence="2" id="KW-1133">Transmembrane helix</keyword>
<reference evidence="5" key="1">
    <citation type="journal article" date="2024" name="Algal Res.">
        <title>Biochemical, toxicological and genomic investigation of a high-biomass producing Limnothrix strain isolated from Italian shallow drinking water reservoir.</title>
        <authorList>
            <person name="Simonazzi M."/>
            <person name="Shishido T.K."/>
            <person name="Delbaje E."/>
            <person name="Wahlsten M."/>
            <person name="Fewer D.P."/>
            <person name="Sivonen K."/>
            <person name="Pezzolesi L."/>
            <person name="Pistocchi R."/>
        </authorList>
    </citation>
    <scope>NUCLEOTIDE SEQUENCE [LARGE SCALE GENOMIC DNA]</scope>
    <source>
        <strain evidence="5">LRLZ20PSL1</strain>
    </source>
</reference>
<dbReference type="Proteomes" id="UP001604335">
    <property type="component" value="Unassembled WGS sequence"/>
</dbReference>
<sequence>MTKLIIQIPCFNEEETLGITLQALPREVPGCDVVEWLVIDDGSVDRTAEVALAHGVDHVVRLSTNQGLAKAFMAGLDACLKAGADIIVNTDADNQYCADDIPALVFPILAHQAEMVIGARPIAEIEHFSPVKKALQKFGSWVVRLASDTDIPDAPSGFRALSREAALRVNVFNGYTYTLETIIQAGQQGIAIVSVPIRTNGYLRPSRLVKSIRSYIQRSIFTILRIFMTYKPLRSFLILGTVPFSIGVLLGIRWLLLYFSGSPRAHVPSLILAAIGILVGVQLWILGLVADLLAVNRKMLEDIQLRARRAEIEAARQGSDPPVSGPLASLYPMHDNRSSR</sequence>